<dbReference type="Pfam" id="PF13439">
    <property type="entry name" value="Glyco_transf_4"/>
    <property type="match status" value="1"/>
</dbReference>
<organism evidence="3 4">
    <name type="scientific">Veillonella atypica ACS-049-V-Sch6</name>
    <dbReference type="NCBI Taxonomy" id="866776"/>
    <lineage>
        <taxon>Bacteria</taxon>
        <taxon>Bacillati</taxon>
        <taxon>Bacillota</taxon>
        <taxon>Negativicutes</taxon>
        <taxon>Veillonellales</taxon>
        <taxon>Veillonellaceae</taxon>
        <taxon>Veillonella</taxon>
    </lineage>
</organism>
<keyword evidence="3" id="KW-0808">Transferase</keyword>
<name>E1L4M0_9FIRM</name>
<dbReference type="CDD" id="cd03801">
    <property type="entry name" value="GT4_PimA-like"/>
    <property type="match status" value="1"/>
</dbReference>
<dbReference type="AlphaFoldDB" id="E1L4M0"/>
<evidence type="ECO:0000259" key="2">
    <source>
        <dbReference type="Pfam" id="PF13439"/>
    </source>
</evidence>
<dbReference type="EMBL" id="AEDR01000016">
    <property type="protein sequence ID" value="EFL56663.1"/>
    <property type="molecule type" value="Genomic_DNA"/>
</dbReference>
<dbReference type="InterPro" id="IPR028098">
    <property type="entry name" value="Glyco_trans_4-like_N"/>
</dbReference>
<feature type="domain" description="Glycosyl transferase family 1" evidence="1">
    <location>
        <begin position="187"/>
        <end position="350"/>
    </location>
</feature>
<protein>
    <submittedName>
        <fullName evidence="3">Glycosyltransferase, group 1 family protein</fullName>
        <ecNumber evidence="3">2.4.-.-</ecNumber>
    </submittedName>
</protein>
<dbReference type="InterPro" id="IPR050194">
    <property type="entry name" value="Glycosyltransferase_grp1"/>
</dbReference>
<dbReference type="SUPFAM" id="SSF53756">
    <property type="entry name" value="UDP-Glycosyltransferase/glycogen phosphorylase"/>
    <property type="match status" value="1"/>
</dbReference>
<dbReference type="RefSeq" id="WP_005375853.1">
    <property type="nucleotide sequence ID" value="NZ_AEDR01000016.1"/>
</dbReference>
<dbReference type="InterPro" id="IPR001296">
    <property type="entry name" value="Glyco_trans_1"/>
</dbReference>
<dbReference type="GO" id="GO:0016757">
    <property type="term" value="F:glycosyltransferase activity"/>
    <property type="evidence" value="ECO:0007669"/>
    <property type="project" value="UniProtKB-KW"/>
</dbReference>
<accession>E1L4M0</accession>
<dbReference type="PANTHER" id="PTHR45947">
    <property type="entry name" value="SULFOQUINOVOSYL TRANSFERASE SQD2"/>
    <property type="match status" value="1"/>
</dbReference>
<evidence type="ECO:0000259" key="1">
    <source>
        <dbReference type="Pfam" id="PF00534"/>
    </source>
</evidence>
<gene>
    <name evidence="3" type="ORF">HMPREF9321_0783</name>
</gene>
<evidence type="ECO:0000313" key="3">
    <source>
        <dbReference type="EMBL" id="EFL56663.1"/>
    </source>
</evidence>
<proteinExistence type="predicted"/>
<dbReference type="Gene3D" id="3.40.50.2000">
    <property type="entry name" value="Glycogen Phosphorylase B"/>
    <property type="match status" value="2"/>
</dbReference>
<dbReference type="Proteomes" id="UP000004211">
    <property type="component" value="Unassembled WGS sequence"/>
</dbReference>
<dbReference type="PANTHER" id="PTHR45947:SF3">
    <property type="entry name" value="SULFOQUINOVOSYL TRANSFERASE SQD2"/>
    <property type="match status" value="1"/>
</dbReference>
<keyword evidence="3" id="KW-0328">Glycosyltransferase</keyword>
<comment type="caution">
    <text evidence="3">The sequence shown here is derived from an EMBL/GenBank/DDBJ whole genome shotgun (WGS) entry which is preliminary data.</text>
</comment>
<sequence length="390" mass="43886">MNIVLLIKDFAVGKKFDKSGMPNQSGGERHGLNHAKELIRMGHNVTIMAKKKYWFTKARELYDGCIDLVRLHGGVRWLEIIIRLMTTHRHTDAYYIIGRPKFAVWAILIAKITGKPVTLALTGKAELFNNTESFRNRLFGSCNHYIATTHEIRDSFITDAHIDANKISIIPHGINTNLYPYVSPINKEEHKLAVGLNKNTPVLLFCARVAKNKGILLALEVWKRLHSVYPDAKFYIVGGGENTLLDEARRVSHECNDSIIITGEVDNVAEYHAISDVYIFPSEHEGLPTSLLESMSSGLATVSSDIGGNDDLIFDDITGYRVPVHDVEQYVKRIAELFDNKSLRESMGKCASDYVATHCSYDVVSKEMELTVTNQRTKPIDMLCERPHVS</sequence>
<evidence type="ECO:0000313" key="4">
    <source>
        <dbReference type="Proteomes" id="UP000004211"/>
    </source>
</evidence>
<dbReference type="eggNOG" id="COG0438">
    <property type="taxonomic scope" value="Bacteria"/>
</dbReference>
<feature type="domain" description="Glycosyltransferase subfamily 4-like N-terminal" evidence="2">
    <location>
        <begin position="25"/>
        <end position="177"/>
    </location>
</feature>
<dbReference type="EC" id="2.4.-.-" evidence="3"/>
<dbReference type="Pfam" id="PF00534">
    <property type="entry name" value="Glycos_transf_1"/>
    <property type="match status" value="1"/>
</dbReference>
<reference evidence="3 4" key="1">
    <citation type="submission" date="2010-08" db="EMBL/GenBank/DDBJ databases">
        <authorList>
            <person name="Durkin A.S."/>
            <person name="Madupu R."/>
            <person name="Torralba M."/>
            <person name="Gillis M."/>
            <person name="Methe B."/>
            <person name="Sutton G."/>
            <person name="Nelson K.E."/>
        </authorList>
    </citation>
    <scope>NUCLEOTIDE SEQUENCE [LARGE SCALE GENOMIC DNA]</scope>
    <source>
        <strain evidence="3 4">ACS-049-V-Sch6</strain>
    </source>
</reference>